<dbReference type="GO" id="GO:0016020">
    <property type="term" value="C:membrane"/>
    <property type="evidence" value="ECO:0007669"/>
    <property type="project" value="UniProtKB-SubCell"/>
</dbReference>
<feature type="transmembrane region" description="Helical" evidence="8">
    <location>
        <begin position="143"/>
        <end position="161"/>
    </location>
</feature>
<feature type="transmembrane region" description="Helical" evidence="8">
    <location>
        <begin position="85"/>
        <end position="104"/>
    </location>
</feature>
<dbReference type="GO" id="GO:0030258">
    <property type="term" value="P:lipid modification"/>
    <property type="evidence" value="ECO:0007669"/>
    <property type="project" value="TreeGrafter"/>
</dbReference>
<dbReference type="Pfam" id="PF03062">
    <property type="entry name" value="MBOAT"/>
    <property type="match status" value="1"/>
</dbReference>
<dbReference type="PANTHER" id="PTHR13906:SF4">
    <property type="entry name" value="LYSOPHOSPHOLIPID ACYLTRANSFERASE 6"/>
    <property type="match status" value="1"/>
</dbReference>
<gene>
    <name evidence="9" type="ORF">Vbra_18071</name>
</gene>
<keyword evidence="4 8" id="KW-1133">Transmembrane helix</keyword>
<dbReference type="EMBL" id="CDMY01000696">
    <property type="protein sequence ID" value="CEM30316.1"/>
    <property type="molecule type" value="Genomic_DNA"/>
</dbReference>
<dbReference type="AlphaFoldDB" id="A0A0G4GK77"/>
<dbReference type="Proteomes" id="UP000041254">
    <property type="component" value="Unassembled WGS sequence"/>
</dbReference>
<feature type="region of interest" description="Disordered" evidence="7">
    <location>
        <begin position="430"/>
        <end position="472"/>
    </location>
</feature>
<dbReference type="STRING" id="1169540.A0A0G4GK77"/>
<evidence type="ECO:0000256" key="4">
    <source>
        <dbReference type="ARBA" id="ARBA00022989"/>
    </source>
</evidence>
<keyword evidence="2" id="KW-0808">Transferase</keyword>
<dbReference type="GO" id="GO:0016746">
    <property type="term" value="F:acyltransferase activity"/>
    <property type="evidence" value="ECO:0007669"/>
    <property type="project" value="UniProtKB-KW"/>
</dbReference>
<evidence type="ECO:0000256" key="8">
    <source>
        <dbReference type="SAM" id="Phobius"/>
    </source>
</evidence>
<dbReference type="InterPro" id="IPR049941">
    <property type="entry name" value="LPLAT_7/PORCN-like"/>
</dbReference>
<evidence type="ECO:0000313" key="10">
    <source>
        <dbReference type="Proteomes" id="UP000041254"/>
    </source>
</evidence>
<keyword evidence="6" id="KW-0012">Acyltransferase</keyword>
<dbReference type="PhylomeDB" id="A0A0G4GK77"/>
<comment type="subcellular location">
    <subcellularLocation>
        <location evidence="1">Membrane</location>
        <topology evidence="1">Multi-pass membrane protein</topology>
    </subcellularLocation>
</comment>
<dbReference type="OrthoDB" id="421337at2759"/>
<feature type="transmembrane region" description="Helical" evidence="8">
    <location>
        <begin position="380"/>
        <end position="400"/>
    </location>
</feature>
<dbReference type="PANTHER" id="PTHR13906">
    <property type="entry name" value="PORCUPINE"/>
    <property type="match status" value="1"/>
</dbReference>
<evidence type="ECO:0000256" key="7">
    <source>
        <dbReference type="SAM" id="MobiDB-lite"/>
    </source>
</evidence>
<keyword evidence="10" id="KW-1185">Reference proteome</keyword>
<sequence length="472" mass="54014">MEGADIAEAPGPLSHSALSEPAFLYPATLFGAFSLSFALPALPTSSRRLFSSLVGAIIWVLMFQSAVWMPILLSLVCYGLTRLLYRRRMAGCVVIALAFCFANLMRIKAMMGWLHLPISGDLAFYMFTLRLGTFAFHAEDSQAVPPLTCFMSFMLFFPGIWSGPTLSWRAVQDTFDNPNTKARNFGGFLLKRGYECSMHWLAYLLLPRFNVAAVLEPAFLEHSFWYRLFYINIVLLVKKAEILFCWFIAECTCAAAGVGCDTSALNGVNNDVFMTYNPTLDWSQNIREVIKKWNSSVQTWMALNVYKRLPIKIPLLRKLVTTTISAFWHGWDAGYYLAFSLYPVFELSQDLVWRYRWPMEDRPIMAKFYQVVRWIVSQTFIHYSQMPFVFFTFSASFIAWRAVSYYGFWVMGFFFIMGAILPHTGLEKREPSLQMKQQEKSSSGQQSPEGVKRSLSSQSTSGSLLEEREKEQ</sequence>
<dbReference type="InParanoid" id="A0A0G4GK77"/>
<evidence type="ECO:0000256" key="3">
    <source>
        <dbReference type="ARBA" id="ARBA00022692"/>
    </source>
</evidence>
<keyword evidence="5 8" id="KW-0472">Membrane</keyword>
<dbReference type="InterPro" id="IPR004299">
    <property type="entry name" value="MBOAT_fam"/>
</dbReference>
<proteinExistence type="predicted"/>
<feature type="transmembrane region" description="Helical" evidence="8">
    <location>
        <begin position="406"/>
        <end position="426"/>
    </location>
</feature>
<evidence type="ECO:0000256" key="2">
    <source>
        <dbReference type="ARBA" id="ARBA00022679"/>
    </source>
</evidence>
<feature type="transmembrane region" description="Helical" evidence="8">
    <location>
        <begin position="116"/>
        <end position="137"/>
    </location>
</feature>
<feature type="transmembrane region" description="Helical" evidence="8">
    <location>
        <begin position="22"/>
        <end position="42"/>
    </location>
</feature>
<feature type="compositionally biased region" description="Low complexity" evidence="7">
    <location>
        <begin position="440"/>
        <end position="464"/>
    </location>
</feature>
<name>A0A0G4GK77_VITBC</name>
<feature type="transmembrane region" description="Helical" evidence="8">
    <location>
        <begin position="49"/>
        <end position="73"/>
    </location>
</feature>
<dbReference type="VEuPathDB" id="CryptoDB:Vbra_18071"/>
<reference evidence="9 10" key="1">
    <citation type="submission" date="2014-11" db="EMBL/GenBank/DDBJ databases">
        <authorList>
            <person name="Zhu J."/>
            <person name="Qi W."/>
            <person name="Song R."/>
        </authorList>
    </citation>
    <scope>NUCLEOTIDE SEQUENCE [LARGE SCALE GENOMIC DNA]</scope>
</reference>
<protein>
    <submittedName>
        <fullName evidence="9">Uncharacterized protein</fullName>
    </submittedName>
</protein>
<evidence type="ECO:0000256" key="5">
    <source>
        <dbReference type="ARBA" id="ARBA00023136"/>
    </source>
</evidence>
<evidence type="ECO:0000256" key="6">
    <source>
        <dbReference type="ARBA" id="ARBA00023315"/>
    </source>
</evidence>
<accession>A0A0G4GK77</accession>
<organism evidence="9 10">
    <name type="scientific">Vitrella brassicaformis (strain CCMP3155)</name>
    <dbReference type="NCBI Taxonomy" id="1169540"/>
    <lineage>
        <taxon>Eukaryota</taxon>
        <taxon>Sar</taxon>
        <taxon>Alveolata</taxon>
        <taxon>Colpodellida</taxon>
        <taxon>Vitrellaceae</taxon>
        <taxon>Vitrella</taxon>
    </lineage>
</organism>
<evidence type="ECO:0000313" key="9">
    <source>
        <dbReference type="EMBL" id="CEM30316.1"/>
    </source>
</evidence>
<evidence type="ECO:0000256" key="1">
    <source>
        <dbReference type="ARBA" id="ARBA00004141"/>
    </source>
</evidence>
<keyword evidence="3 8" id="KW-0812">Transmembrane</keyword>